<sequence>MPDNPISDMTAIERALVALRRSQQRRNLARSAESRGERADDERLPEAVLELLDAVESAADRGASLTVTDAAAALGVDQPRSSRLAGQALDAGLLRREADQSDGRRSLLVLTDAGRAALARVHDVRYRAIARAIAHWPAEDQDAFARLLPRFVQDFAALSERERT</sequence>
<dbReference type="Pfam" id="PF12802">
    <property type="entry name" value="MarR_2"/>
    <property type="match status" value="1"/>
</dbReference>
<keyword evidence="3" id="KW-1185">Reference proteome</keyword>
<feature type="domain" description="HTH marR-type" evidence="1">
    <location>
        <begin position="9"/>
        <end position="153"/>
    </location>
</feature>
<dbReference type="Gene3D" id="1.10.10.10">
    <property type="entry name" value="Winged helix-like DNA-binding domain superfamily/Winged helix DNA-binding domain"/>
    <property type="match status" value="1"/>
</dbReference>
<dbReference type="InterPro" id="IPR039422">
    <property type="entry name" value="MarR/SlyA-like"/>
</dbReference>
<dbReference type="Proteomes" id="UP001631957">
    <property type="component" value="Unassembled WGS sequence"/>
</dbReference>
<dbReference type="InterPro" id="IPR036390">
    <property type="entry name" value="WH_DNA-bd_sf"/>
</dbReference>
<dbReference type="PROSITE" id="PS50995">
    <property type="entry name" value="HTH_MARR_2"/>
    <property type="match status" value="1"/>
</dbReference>
<evidence type="ECO:0000259" key="1">
    <source>
        <dbReference type="PROSITE" id="PS50995"/>
    </source>
</evidence>
<dbReference type="InterPro" id="IPR000835">
    <property type="entry name" value="HTH_MarR-typ"/>
</dbReference>
<organism evidence="2 3">
    <name type="scientific">Streptomyces niveiscabiei</name>
    <dbReference type="NCBI Taxonomy" id="164115"/>
    <lineage>
        <taxon>Bacteria</taxon>
        <taxon>Bacillati</taxon>
        <taxon>Actinomycetota</taxon>
        <taxon>Actinomycetes</taxon>
        <taxon>Kitasatosporales</taxon>
        <taxon>Streptomycetaceae</taxon>
        <taxon>Streptomyces</taxon>
    </lineage>
</organism>
<evidence type="ECO:0000313" key="2">
    <source>
        <dbReference type="EMBL" id="MFM9610792.1"/>
    </source>
</evidence>
<protein>
    <submittedName>
        <fullName evidence="2">MarR family winged helix-turn-helix transcriptional regulator</fullName>
    </submittedName>
</protein>
<dbReference type="EMBL" id="JBJVNI010000009">
    <property type="protein sequence ID" value="MFM9610792.1"/>
    <property type="molecule type" value="Genomic_DNA"/>
</dbReference>
<accession>A0ABW9HRT1</accession>
<dbReference type="PANTHER" id="PTHR33164:SF57">
    <property type="entry name" value="MARR-FAMILY TRANSCRIPTIONAL REGULATOR"/>
    <property type="match status" value="1"/>
</dbReference>
<dbReference type="SMART" id="SM00347">
    <property type="entry name" value="HTH_MARR"/>
    <property type="match status" value="1"/>
</dbReference>
<dbReference type="RefSeq" id="WP_409121860.1">
    <property type="nucleotide sequence ID" value="NZ_JBJVNI010000009.1"/>
</dbReference>
<dbReference type="SUPFAM" id="SSF46785">
    <property type="entry name" value="Winged helix' DNA-binding domain"/>
    <property type="match status" value="1"/>
</dbReference>
<dbReference type="InterPro" id="IPR036388">
    <property type="entry name" value="WH-like_DNA-bd_sf"/>
</dbReference>
<gene>
    <name evidence="2" type="ORF">ACKI18_19015</name>
</gene>
<name>A0ABW9HRT1_9ACTN</name>
<dbReference type="PANTHER" id="PTHR33164">
    <property type="entry name" value="TRANSCRIPTIONAL REGULATOR, MARR FAMILY"/>
    <property type="match status" value="1"/>
</dbReference>
<proteinExistence type="predicted"/>
<comment type="caution">
    <text evidence="2">The sequence shown here is derived from an EMBL/GenBank/DDBJ whole genome shotgun (WGS) entry which is preliminary data.</text>
</comment>
<evidence type="ECO:0000313" key="3">
    <source>
        <dbReference type="Proteomes" id="UP001631957"/>
    </source>
</evidence>
<reference evidence="2 3" key="1">
    <citation type="submission" date="2024-12" db="EMBL/GenBank/DDBJ databases">
        <title>Forecasting of Potato common scab and diversities of Pathogenic streptomyces spp. in china.</title>
        <authorList>
            <person name="Handique U."/>
            <person name="Wu J."/>
        </authorList>
    </citation>
    <scope>NUCLEOTIDE SEQUENCE [LARGE SCALE GENOMIC DNA]</scope>
    <source>
        <strain evidence="2 3">ZRIMU1530</strain>
    </source>
</reference>